<keyword evidence="3 8" id="KW-0808">Transferase</keyword>
<keyword evidence="2" id="KW-1003">Cell membrane</keyword>
<proteinExistence type="predicted"/>
<feature type="transmembrane region" description="Helical" evidence="7">
    <location>
        <begin position="89"/>
        <end position="107"/>
    </location>
</feature>
<organism evidence="8 10">
    <name type="scientific">Methanobrevibacter olleyae</name>
    <dbReference type="NCBI Taxonomy" id="294671"/>
    <lineage>
        <taxon>Archaea</taxon>
        <taxon>Methanobacteriati</taxon>
        <taxon>Methanobacteriota</taxon>
        <taxon>Methanomada group</taxon>
        <taxon>Methanobacteria</taxon>
        <taxon>Methanobacteriales</taxon>
        <taxon>Methanobacteriaceae</taxon>
        <taxon>Methanobrevibacter</taxon>
    </lineage>
</organism>
<accession>A0A126QZH6</accession>
<dbReference type="Pfam" id="PF00953">
    <property type="entry name" value="Glycos_transf_4"/>
    <property type="match status" value="1"/>
</dbReference>
<feature type="transmembrane region" description="Helical" evidence="7">
    <location>
        <begin position="189"/>
        <end position="206"/>
    </location>
</feature>
<dbReference type="Proteomes" id="UP000183442">
    <property type="component" value="Unassembled WGS sequence"/>
</dbReference>
<evidence type="ECO:0000313" key="9">
    <source>
        <dbReference type="EMBL" id="SFL39428.1"/>
    </source>
</evidence>
<keyword evidence="6 7" id="KW-0472">Membrane</keyword>
<dbReference type="GO" id="GO:0044038">
    <property type="term" value="P:cell wall macromolecule biosynthetic process"/>
    <property type="evidence" value="ECO:0007669"/>
    <property type="project" value="TreeGrafter"/>
</dbReference>
<keyword evidence="4 7" id="KW-0812">Transmembrane</keyword>
<dbReference type="Proteomes" id="UP000066376">
    <property type="component" value="Chromosome"/>
</dbReference>
<feature type="transmembrane region" description="Helical" evidence="7">
    <location>
        <begin position="221"/>
        <end position="245"/>
    </location>
</feature>
<evidence type="ECO:0000256" key="6">
    <source>
        <dbReference type="ARBA" id="ARBA00023136"/>
    </source>
</evidence>
<dbReference type="GO" id="GO:0005886">
    <property type="term" value="C:plasma membrane"/>
    <property type="evidence" value="ECO:0007669"/>
    <property type="project" value="UniProtKB-SubCell"/>
</dbReference>
<evidence type="ECO:0000313" key="11">
    <source>
        <dbReference type="Proteomes" id="UP000183442"/>
    </source>
</evidence>
<dbReference type="PATRIC" id="fig|294671.3.peg.541"/>
<feature type="transmembrane region" description="Helical" evidence="7">
    <location>
        <begin position="301"/>
        <end position="323"/>
    </location>
</feature>
<reference evidence="11" key="4">
    <citation type="submission" date="2016-10" db="EMBL/GenBank/DDBJ databases">
        <authorList>
            <person name="Varghese N."/>
        </authorList>
    </citation>
    <scope>NUCLEOTIDE SEQUENCE [LARGE SCALE GENOMIC DNA]</scope>
    <source>
        <strain evidence="11">DSM 16632</strain>
    </source>
</reference>
<evidence type="ECO:0000256" key="3">
    <source>
        <dbReference type="ARBA" id="ARBA00022679"/>
    </source>
</evidence>
<evidence type="ECO:0000256" key="5">
    <source>
        <dbReference type="ARBA" id="ARBA00022989"/>
    </source>
</evidence>
<protein>
    <submittedName>
        <fullName evidence="8">Cell wall biosynthesis protein phospho-N-acetylmuramoyl-pentapeptide-transferase family</fullName>
    </submittedName>
    <submittedName>
        <fullName evidence="9">UDP-N-acetylglucosamine--dolichyl-phosphate N-acetylglucosaminephosphotransferase</fullName>
    </submittedName>
</protein>
<keyword evidence="10" id="KW-1185">Reference proteome</keyword>
<comment type="subcellular location">
    <subcellularLocation>
        <location evidence="1">Cell membrane</location>
        <topology evidence="1">Multi-pass membrane protein</topology>
    </subcellularLocation>
</comment>
<reference evidence="8 10" key="1">
    <citation type="journal article" date="2016" name="Genome Announc.">
        <title>Draft Genome Sequence of the Rumen Methanogen Methanobrevibacter olleyae YLM1.</title>
        <authorList>
            <person name="Kelly W.J."/>
            <person name="Li D."/>
            <person name="Lambie S.C."/>
            <person name="Cox F."/>
            <person name="Attwood G.T."/>
            <person name="Altermann E."/>
            <person name="Leahy S.C."/>
        </authorList>
    </citation>
    <scope>NUCLEOTIDE SEQUENCE [LARGE SCALE GENOMIC DNA]</scope>
    <source>
        <strain evidence="8 10">YLM1</strain>
    </source>
</reference>
<dbReference type="PANTHER" id="PTHR22926:SF3">
    <property type="entry name" value="UNDECAPRENYL-PHOSPHATE ALPHA-N-ACETYLGLUCOSAMINYL 1-PHOSPHATE TRANSFERASE"/>
    <property type="match status" value="1"/>
</dbReference>
<reference evidence="9" key="3">
    <citation type="submission" date="2016-10" db="EMBL/GenBank/DDBJ databases">
        <authorList>
            <person name="de Groot N.N."/>
        </authorList>
    </citation>
    <scope>NUCLEOTIDE SEQUENCE [LARGE SCALE GENOMIC DNA]</scope>
    <source>
        <strain evidence="9">DSM 16632</strain>
    </source>
</reference>
<name>A0A126QZH6_METOL</name>
<gene>
    <name evidence="9" type="ORF">SAMN02910297_00761</name>
    <name evidence="8" type="ORF">YLM1_0522</name>
</gene>
<dbReference type="GO" id="GO:0071555">
    <property type="term" value="P:cell wall organization"/>
    <property type="evidence" value="ECO:0007669"/>
    <property type="project" value="TreeGrafter"/>
</dbReference>
<dbReference type="EMBL" id="FOTL01000009">
    <property type="protein sequence ID" value="SFL39428.1"/>
    <property type="molecule type" value="Genomic_DNA"/>
</dbReference>
<dbReference type="GO" id="GO:0016780">
    <property type="term" value="F:phosphotransferase activity, for other substituted phosphate groups"/>
    <property type="evidence" value="ECO:0007669"/>
    <property type="project" value="InterPro"/>
</dbReference>
<feature type="transmembrane region" description="Helical" evidence="7">
    <location>
        <begin position="60"/>
        <end position="83"/>
    </location>
</feature>
<dbReference type="KEGG" id="mol:YLM1_0522"/>
<dbReference type="STRING" id="294671.YLM1_0522"/>
<keyword evidence="5 7" id="KW-1133">Transmembrane helix</keyword>
<evidence type="ECO:0000256" key="7">
    <source>
        <dbReference type="SAM" id="Phobius"/>
    </source>
</evidence>
<sequence>MFGVKMSSLISIPTMPLVVIALICGILSFISTRLVMPWLIHKLEEAEIIGKDIHKSAHPIVAEMGGMGILFGFVIGIFVGIILFPTLTFQLAIVLVVILLVGMVGMVDDLIVLSSKEKLFLLFLAGVPLWWIAPPNVGLLYIILIPIAVSICSNLTNMLAGLNGIESGLGVISMTSLTISCIVLGKYDVAIISMSMLGTLIAFLYYNKYPAKVFPGDTGTLIIGASIAATAFIGRVKLIAFIVLLPNIIDAALKFYSAGVMERQEHRPTQLNDDGKLVRPEQGFKSLIRLVLRKPVDEKTAVMMIWAIGIIFGIIGIIVAILMPSVTHNQTFAQFIHLKDYFYYLG</sequence>
<evidence type="ECO:0000313" key="8">
    <source>
        <dbReference type="EMBL" id="AMK15079.1"/>
    </source>
</evidence>
<evidence type="ECO:0000256" key="2">
    <source>
        <dbReference type="ARBA" id="ARBA00022475"/>
    </source>
</evidence>
<evidence type="ECO:0000256" key="1">
    <source>
        <dbReference type="ARBA" id="ARBA00004651"/>
    </source>
</evidence>
<reference evidence="10" key="2">
    <citation type="submission" date="2016-02" db="EMBL/GenBank/DDBJ databases">
        <title>The draft genome sequence of the rumen methanogen Methanobrevibacter olleyae YLM1.</title>
        <authorList>
            <consortium name="New Zealand Agricultural Greenhouse Gas Research Centre/Pastoral Greenhouse Gas Research Consortium"/>
            <person name="Kelly W.J."/>
            <person name="Li D."/>
            <person name="Lambie S.C."/>
            <person name="Attwood G.T."/>
            <person name="Altermann E."/>
            <person name="Leahy S.C."/>
        </authorList>
    </citation>
    <scope>NUCLEOTIDE SEQUENCE [LARGE SCALE GENOMIC DNA]</scope>
    <source>
        <strain evidence="10">YLM1</strain>
    </source>
</reference>
<feature type="transmembrane region" description="Helical" evidence="7">
    <location>
        <begin position="164"/>
        <end position="184"/>
    </location>
</feature>
<dbReference type="PANTHER" id="PTHR22926">
    <property type="entry name" value="PHOSPHO-N-ACETYLMURAMOYL-PENTAPEPTIDE-TRANSFERASE"/>
    <property type="match status" value="1"/>
</dbReference>
<dbReference type="CDD" id="cd06856">
    <property type="entry name" value="GT_GPT_archaea"/>
    <property type="match status" value="1"/>
</dbReference>
<dbReference type="InterPro" id="IPR000715">
    <property type="entry name" value="Glycosyl_transferase_4"/>
</dbReference>
<feature type="transmembrane region" description="Helical" evidence="7">
    <location>
        <begin position="119"/>
        <end position="144"/>
    </location>
</feature>
<dbReference type="AlphaFoldDB" id="A0A126QZH6"/>
<dbReference type="EMBL" id="CP014265">
    <property type="protein sequence ID" value="AMK15079.1"/>
    <property type="molecule type" value="Genomic_DNA"/>
</dbReference>
<evidence type="ECO:0000313" key="10">
    <source>
        <dbReference type="Proteomes" id="UP000066376"/>
    </source>
</evidence>
<feature type="transmembrane region" description="Helical" evidence="7">
    <location>
        <begin position="15"/>
        <end position="40"/>
    </location>
</feature>
<evidence type="ECO:0000256" key="4">
    <source>
        <dbReference type="ARBA" id="ARBA00022692"/>
    </source>
</evidence>